<dbReference type="Pfam" id="PF01594">
    <property type="entry name" value="AI-2E_transport"/>
    <property type="match status" value="1"/>
</dbReference>
<keyword evidence="11" id="KW-1185">Reference proteome</keyword>
<protein>
    <submittedName>
        <fullName evidence="10">AI-2E family transporter</fullName>
    </submittedName>
</protein>
<feature type="transmembrane region" description="Helical" evidence="9">
    <location>
        <begin position="93"/>
        <end position="114"/>
    </location>
</feature>
<evidence type="ECO:0000256" key="5">
    <source>
        <dbReference type="ARBA" id="ARBA00022692"/>
    </source>
</evidence>
<feature type="transmembrane region" description="Helical" evidence="9">
    <location>
        <begin position="264"/>
        <end position="293"/>
    </location>
</feature>
<reference evidence="10 11" key="1">
    <citation type="submission" date="2022-03" db="EMBL/GenBank/DDBJ databases">
        <title>Isotopic signatures of nitrous oxide derived from detoxification processes.</title>
        <authorList>
            <person name="Behrendt U."/>
            <person name="Buchen C."/>
            <person name="Well R."/>
            <person name="Ulrich A."/>
            <person name="Rohe L."/>
            <person name="Kolb S."/>
            <person name="Schloter M."/>
            <person name="Horn M.A."/>
            <person name="Augustin J."/>
        </authorList>
    </citation>
    <scope>NUCLEOTIDE SEQUENCE [LARGE SCALE GENOMIC DNA]</scope>
    <source>
        <strain evidence="10 11">S4-C24</strain>
    </source>
</reference>
<accession>A0ABY3WB43</accession>
<evidence type="ECO:0000256" key="3">
    <source>
        <dbReference type="ARBA" id="ARBA00022448"/>
    </source>
</evidence>
<feature type="transmembrane region" description="Helical" evidence="9">
    <location>
        <begin position="331"/>
        <end position="364"/>
    </location>
</feature>
<organism evidence="10 11">
    <name type="scientific">Arthrobacter sulfonylureivorans</name>
    <dbReference type="NCBI Taxonomy" id="2486855"/>
    <lineage>
        <taxon>Bacteria</taxon>
        <taxon>Bacillati</taxon>
        <taxon>Actinomycetota</taxon>
        <taxon>Actinomycetes</taxon>
        <taxon>Micrococcales</taxon>
        <taxon>Micrococcaceae</taxon>
        <taxon>Arthrobacter</taxon>
    </lineage>
</organism>
<keyword evidence="3" id="KW-0813">Transport</keyword>
<feature type="transmembrane region" description="Helical" evidence="9">
    <location>
        <begin position="300"/>
        <end position="319"/>
    </location>
</feature>
<feature type="transmembrane region" description="Helical" evidence="9">
    <location>
        <begin position="233"/>
        <end position="258"/>
    </location>
</feature>
<evidence type="ECO:0000256" key="2">
    <source>
        <dbReference type="ARBA" id="ARBA00009773"/>
    </source>
</evidence>
<feature type="transmembrane region" description="Helical" evidence="9">
    <location>
        <begin position="186"/>
        <end position="212"/>
    </location>
</feature>
<evidence type="ECO:0000256" key="6">
    <source>
        <dbReference type="ARBA" id="ARBA00022989"/>
    </source>
</evidence>
<keyword evidence="7 9" id="KW-0472">Membrane</keyword>
<feature type="region of interest" description="Disordered" evidence="8">
    <location>
        <begin position="1"/>
        <end position="30"/>
    </location>
</feature>
<evidence type="ECO:0000313" key="10">
    <source>
        <dbReference type="EMBL" id="UNK47575.1"/>
    </source>
</evidence>
<keyword evidence="6 9" id="KW-1133">Transmembrane helix</keyword>
<evidence type="ECO:0000256" key="4">
    <source>
        <dbReference type="ARBA" id="ARBA00022475"/>
    </source>
</evidence>
<dbReference type="PANTHER" id="PTHR21716:SF53">
    <property type="entry name" value="PERMEASE PERM-RELATED"/>
    <property type="match status" value="1"/>
</dbReference>
<evidence type="ECO:0000313" key="11">
    <source>
        <dbReference type="Proteomes" id="UP000829069"/>
    </source>
</evidence>
<comment type="subcellular location">
    <subcellularLocation>
        <location evidence="1">Cell membrane</location>
        <topology evidence="1">Multi-pass membrane protein</topology>
    </subcellularLocation>
</comment>
<evidence type="ECO:0000256" key="8">
    <source>
        <dbReference type="SAM" id="MobiDB-lite"/>
    </source>
</evidence>
<keyword evidence="5 9" id="KW-0812">Transmembrane</keyword>
<gene>
    <name evidence="10" type="ORF">MNQ99_07715</name>
</gene>
<sequence>MPRARPRIRFEMPPESDPPTAPSEQGGSDMSPARHPIHFGFMATVGVGFALLLYFVLINVGALLAWIAAALFIALGLDPIVRWLGRKGLPRPAGVIIVVLILAGLVAAFISTLIPTIVNQTTQIVANAPRYVDDFLNSAFFQSVDEQFQVRERIDVELAKFFANSENVTGIFGGVLGVGSAVLQGAFGALIVLVLTLYFLASLPALKIWAYRLAPRSRRQQVQRLSEEISSSVGSYVIGQACVALMNAAVAFIAMSIAQVPFTTLLTFVVALLAFIPLIGAVIAGVLVSLVALTVSWQTAALFAVIYFAYLQIEAYFVSPRVMQRAVAVPGAVAVIAVIAGGSLLGVLGALMAIPVAASVMLLLKDVFIVRQDRA</sequence>
<dbReference type="EMBL" id="CP093326">
    <property type="protein sequence ID" value="UNK47575.1"/>
    <property type="molecule type" value="Genomic_DNA"/>
</dbReference>
<dbReference type="PANTHER" id="PTHR21716">
    <property type="entry name" value="TRANSMEMBRANE PROTEIN"/>
    <property type="match status" value="1"/>
</dbReference>
<proteinExistence type="inferred from homology"/>
<keyword evidence="4" id="KW-1003">Cell membrane</keyword>
<evidence type="ECO:0000256" key="9">
    <source>
        <dbReference type="SAM" id="Phobius"/>
    </source>
</evidence>
<feature type="transmembrane region" description="Helical" evidence="9">
    <location>
        <begin position="63"/>
        <end position="81"/>
    </location>
</feature>
<comment type="similarity">
    <text evidence="2">Belongs to the autoinducer-2 exporter (AI-2E) (TC 2.A.86) family.</text>
</comment>
<name>A0ABY3WB43_9MICC</name>
<dbReference type="Proteomes" id="UP000829069">
    <property type="component" value="Chromosome"/>
</dbReference>
<feature type="transmembrane region" description="Helical" evidence="9">
    <location>
        <begin position="37"/>
        <end position="57"/>
    </location>
</feature>
<evidence type="ECO:0000256" key="7">
    <source>
        <dbReference type="ARBA" id="ARBA00023136"/>
    </source>
</evidence>
<evidence type="ECO:0000256" key="1">
    <source>
        <dbReference type="ARBA" id="ARBA00004651"/>
    </source>
</evidence>
<dbReference type="InterPro" id="IPR002549">
    <property type="entry name" value="AI-2E-like"/>
</dbReference>